<keyword evidence="5" id="KW-0547">Nucleotide-binding</keyword>
<dbReference type="PROSITE" id="PS00107">
    <property type="entry name" value="PROTEIN_KINASE_ATP"/>
    <property type="match status" value="1"/>
</dbReference>
<dbReference type="InterPro" id="IPR011009">
    <property type="entry name" value="Kinase-like_dom_sf"/>
</dbReference>
<keyword evidence="4" id="KW-0808">Transferase</keyword>
<keyword evidence="8" id="KW-0206">Cytoskeleton</keyword>
<feature type="non-terminal residue" evidence="10">
    <location>
        <position position="147"/>
    </location>
</feature>
<keyword evidence="8" id="KW-0963">Cytoplasm</keyword>
<dbReference type="AlphaFoldDB" id="X1U1E4"/>
<gene>
    <name evidence="10" type="ORF">S12H4_32845</name>
</gene>
<organism evidence="10">
    <name type="scientific">marine sediment metagenome</name>
    <dbReference type="NCBI Taxonomy" id="412755"/>
    <lineage>
        <taxon>unclassified sequences</taxon>
        <taxon>metagenomes</taxon>
        <taxon>ecological metagenomes</taxon>
    </lineage>
</organism>
<evidence type="ECO:0000256" key="2">
    <source>
        <dbReference type="ARBA" id="ARBA00004647"/>
    </source>
</evidence>
<dbReference type="GO" id="GO:0005524">
    <property type="term" value="F:ATP binding"/>
    <property type="evidence" value="ECO:0007669"/>
    <property type="project" value="UniProtKB-KW"/>
</dbReference>
<accession>X1U1E4</accession>
<dbReference type="Pfam" id="PF07714">
    <property type="entry name" value="PK_Tyr_Ser-Thr"/>
    <property type="match status" value="1"/>
</dbReference>
<dbReference type="InterPro" id="IPR000719">
    <property type="entry name" value="Prot_kinase_dom"/>
</dbReference>
<dbReference type="GO" id="GO:0004674">
    <property type="term" value="F:protein serine/threonine kinase activity"/>
    <property type="evidence" value="ECO:0007669"/>
    <property type="project" value="TreeGrafter"/>
</dbReference>
<evidence type="ECO:0000256" key="7">
    <source>
        <dbReference type="ARBA" id="ARBA00022840"/>
    </source>
</evidence>
<sequence>MDSKPIDIEAIFNAVRKKRTAAERVAYLDGVCRDDPELRARVEALLAAHEEAGSFLESPPVDIGGTLDTPPLTEGPGTRIGRYKLLQLIGEGGFGVVYMAEQEEPIRRRVALKIIKLGMDTKQVIARFEAERQALAMMDHPNIARVF</sequence>
<comment type="similarity">
    <text evidence="3">Belongs to the protein kinase superfamily. NEK Ser/Thr protein kinase family. NIMA subfamily.</text>
</comment>
<keyword evidence="6" id="KW-0418">Kinase</keyword>
<name>X1U1E4_9ZZZZ</name>
<evidence type="ECO:0000256" key="5">
    <source>
        <dbReference type="ARBA" id="ARBA00022741"/>
    </source>
</evidence>
<evidence type="ECO:0000256" key="6">
    <source>
        <dbReference type="ARBA" id="ARBA00022777"/>
    </source>
</evidence>
<dbReference type="Gene3D" id="3.30.200.20">
    <property type="entry name" value="Phosphorylase Kinase, domain 1"/>
    <property type="match status" value="1"/>
</dbReference>
<keyword evidence="7" id="KW-0067">ATP-binding</keyword>
<proteinExistence type="inferred from homology"/>
<dbReference type="InterPro" id="IPR001245">
    <property type="entry name" value="Ser-Thr/Tyr_kinase_cat_dom"/>
</dbReference>
<evidence type="ECO:0000259" key="9">
    <source>
        <dbReference type="PROSITE" id="PS50011"/>
    </source>
</evidence>
<dbReference type="PANTHER" id="PTHR43289">
    <property type="entry name" value="MITOGEN-ACTIVATED PROTEIN KINASE KINASE KINASE 20-RELATED"/>
    <property type="match status" value="1"/>
</dbReference>
<reference evidence="10" key="1">
    <citation type="journal article" date="2014" name="Front. Microbiol.">
        <title>High frequency of phylogenetically diverse reductive dehalogenase-homologous genes in deep subseafloor sedimentary metagenomes.</title>
        <authorList>
            <person name="Kawai M."/>
            <person name="Futagami T."/>
            <person name="Toyoda A."/>
            <person name="Takaki Y."/>
            <person name="Nishi S."/>
            <person name="Hori S."/>
            <person name="Arai W."/>
            <person name="Tsubouchi T."/>
            <person name="Morono Y."/>
            <person name="Uchiyama I."/>
            <person name="Ito T."/>
            <person name="Fujiyama A."/>
            <person name="Inagaki F."/>
            <person name="Takami H."/>
        </authorList>
    </citation>
    <scope>NUCLEOTIDE SEQUENCE</scope>
    <source>
        <strain evidence="10">Expedition CK06-06</strain>
    </source>
</reference>
<evidence type="ECO:0000256" key="1">
    <source>
        <dbReference type="ARBA" id="ARBA00004300"/>
    </source>
</evidence>
<evidence type="ECO:0000256" key="8">
    <source>
        <dbReference type="ARBA" id="ARBA00023212"/>
    </source>
</evidence>
<feature type="domain" description="Protein kinase" evidence="9">
    <location>
        <begin position="83"/>
        <end position="147"/>
    </location>
</feature>
<dbReference type="PANTHER" id="PTHR43289:SF6">
    <property type="entry name" value="SERINE_THREONINE-PROTEIN KINASE NEKL-3"/>
    <property type="match status" value="1"/>
</dbReference>
<comment type="subcellular location">
    <subcellularLocation>
        <location evidence="1">Cytoplasm</location>
        <location evidence="1">Cytoskeleton</location>
        <location evidence="1">Microtubule organizing center</location>
        <location evidence="1">Centrosome</location>
    </subcellularLocation>
    <subcellularLocation>
        <location evidence="2">Cytoplasm</location>
        <location evidence="2">Cytoskeleton</location>
        <location evidence="2">Spindle pole</location>
    </subcellularLocation>
</comment>
<dbReference type="InterPro" id="IPR017441">
    <property type="entry name" value="Protein_kinase_ATP_BS"/>
</dbReference>
<dbReference type="SUPFAM" id="SSF56112">
    <property type="entry name" value="Protein kinase-like (PK-like)"/>
    <property type="match status" value="1"/>
</dbReference>
<dbReference type="EMBL" id="BARW01019294">
    <property type="protein sequence ID" value="GAI93645.1"/>
    <property type="molecule type" value="Genomic_DNA"/>
</dbReference>
<evidence type="ECO:0000256" key="3">
    <source>
        <dbReference type="ARBA" id="ARBA00010886"/>
    </source>
</evidence>
<dbReference type="PROSITE" id="PS50011">
    <property type="entry name" value="PROTEIN_KINASE_DOM"/>
    <property type="match status" value="1"/>
</dbReference>
<protein>
    <recommendedName>
        <fullName evidence="9">Protein kinase domain-containing protein</fullName>
    </recommendedName>
</protein>
<evidence type="ECO:0000256" key="4">
    <source>
        <dbReference type="ARBA" id="ARBA00022679"/>
    </source>
</evidence>
<evidence type="ECO:0000313" key="10">
    <source>
        <dbReference type="EMBL" id="GAI93645.1"/>
    </source>
</evidence>
<comment type="caution">
    <text evidence="10">The sequence shown here is derived from an EMBL/GenBank/DDBJ whole genome shotgun (WGS) entry which is preliminary data.</text>
</comment>